<dbReference type="AlphaFoldDB" id="A0A0B7IPI3"/>
<dbReference type="Proteomes" id="UP000038200">
    <property type="component" value="Unassembled WGS sequence"/>
</dbReference>
<dbReference type="CDD" id="cd10446">
    <property type="entry name" value="GIY-YIG_unchar_1"/>
    <property type="match status" value="1"/>
</dbReference>
<feature type="domain" description="GIY-YIG" evidence="1">
    <location>
        <begin position="176"/>
        <end position="271"/>
    </location>
</feature>
<organism evidence="2 3">
    <name type="scientific">Capnocytophaga canis</name>
    <dbReference type="NCBI Taxonomy" id="1848903"/>
    <lineage>
        <taxon>Bacteria</taxon>
        <taxon>Pseudomonadati</taxon>
        <taxon>Bacteroidota</taxon>
        <taxon>Flavobacteriia</taxon>
        <taxon>Flavobacteriales</taxon>
        <taxon>Flavobacteriaceae</taxon>
        <taxon>Capnocytophaga</taxon>
    </lineage>
</organism>
<dbReference type="OrthoDB" id="89044at2"/>
<protein>
    <recommendedName>
        <fullName evidence="1">GIY-YIG domain-containing protein</fullName>
    </recommendedName>
</protein>
<dbReference type="InterPro" id="IPR000305">
    <property type="entry name" value="GIY-YIG_endonuc"/>
</dbReference>
<dbReference type="InterPro" id="IPR035901">
    <property type="entry name" value="GIY-YIG_endonuc_sf"/>
</dbReference>
<proteinExistence type="predicted"/>
<dbReference type="SUPFAM" id="SSF82771">
    <property type="entry name" value="GIY-YIG endonuclease"/>
    <property type="match status" value="1"/>
</dbReference>
<evidence type="ECO:0000313" key="3">
    <source>
        <dbReference type="Proteomes" id="UP000038200"/>
    </source>
</evidence>
<reference evidence="2 3" key="1">
    <citation type="submission" date="2015-01" db="EMBL/GenBank/DDBJ databases">
        <authorList>
            <person name="Xiang T."/>
            <person name="Song Y."/>
            <person name="Huang L."/>
            <person name="Wang B."/>
            <person name="Wu P."/>
        </authorList>
    </citation>
    <scope>NUCLEOTIDE SEQUENCE [LARGE SCALE GENOMIC DNA]</scope>
    <source>
        <strain evidence="2 3">CcD93</strain>
    </source>
</reference>
<evidence type="ECO:0000313" key="2">
    <source>
        <dbReference type="EMBL" id="CEN53781.1"/>
    </source>
</evidence>
<sequence length="272" mass="32300">MNEIKLNDILQIPIEDLKRTKIRLIIMVDKNWNPIEMFQDKKTESLLEGQYWNYSKNVYQEGEITIGLVRIKDDKWLLFHIGKVTKKLDIYDGVGYEYEDLKEYQKYVGRLIVEYKNTSQTLVRWAESIINDCKVSQILPDVFNEEIFPGYDKVNLSWKELSKVVEKEVWKTALENQKGVYLITDVSNNKRYVGSAYGSQMLLGRWKNYVENGHGGNKGLLNLDFDHIKENFRYSILDIFKSTIDDEIIIQREQWWKRVLLSQQEEFGYNKN</sequence>
<name>A0A0B7IPI3_9FLAO</name>
<evidence type="ECO:0000259" key="1">
    <source>
        <dbReference type="PROSITE" id="PS50164"/>
    </source>
</evidence>
<accession>A0A0B7IPI3</accession>
<dbReference type="PROSITE" id="PS50164">
    <property type="entry name" value="GIY_YIG"/>
    <property type="match status" value="1"/>
</dbReference>
<dbReference type="Gene3D" id="3.40.1440.10">
    <property type="entry name" value="GIY-YIG endonuclease"/>
    <property type="match status" value="1"/>
</dbReference>
<dbReference type="Pfam" id="PF01541">
    <property type="entry name" value="GIY-YIG"/>
    <property type="match status" value="1"/>
</dbReference>
<gene>
    <name evidence="2" type="ORF">CCAND93_580002</name>
</gene>
<dbReference type="RefSeq" id="WP_042008868.1">
    <property type="nucleotide sequence ID" value="NZ_CDOL01000248.1"/>
</dbReference>
<dbReference type="EMBL" id="CDOL01000248">
    <property type="protein sequence ID" value="CEN53781.1"/>
    <property type="molecule type" value="Genomic_DNA"/>
</dbReference>